<dbReference type="Pfam" id="PF02156">
    <property type="entry name" value="Glyco_hydro_26"/>
    <property type="match status" value="1"/>
</dbReference>
<protein>
    <submittedName>
        <fullName evidence="6">Glycoside hydrolase superfamily</fullName>
    </submittedName>
</protein>
<keyword evidence="4" id="KW-0732">Signal</keyword>
<evidence type="ECO:0000259" key="5">
    <source>
        <dbReference type="PROSITE" id="PS51764"/>
    </source>
</evidence>
<name>A0A835YWI9_9STRA</name>
<evidence type="ECO:0000256" key="2">
    <source>
        <dbReference type="ARBA" id="ARBA00023295"/>
    </source>
</evidence>
<keyword evidence="2" id="KW-0326">Glycosidase</keyword>
<reference evidence="6" key="1">
    <citation type="submission" date="2021-02" db="EMBL/GenBank/DDBJ databases">
        <title>First Annotated Genome of the Yellow-green Alga Tribonema minus.</title>
        <authorList>
            <person name="Mahan K.M."/>
        </authorList>
    </citation>
    <scope>NUCLEOTIDE SEQUENCE</scope>
    <source>
        <strain evidence="6">UTEX B ZZ1240</strain>
    </source>
</reference>
<dbReference type="Proteomes" id="UP000664859">
    <property type="component" value="Unassembled WGS sequence"/>
</dbReference>
<evidence type="ECO:0000313" key="7">
    <source>
        <dbReference type="Proteomes" id="UP000664859"/>
    </source>
</evidence>
<dbReference type="Gene3D" id="3.20.20.80">
    <property type="entry name" value="Glycosidases"/>
    <property type="match status" value="1"/>
</dbReference>
<evidence type="ECO:0000313" key="6">
    <source>
        <dbReference type="EMBL" id="KAG5181372.1"/>
    </source>
</evidence>
<sequence>MRSTCAATALLLAAVCSRASGADPLCANGIASQQQRAPTRALSACRPLPPLPPPRTLTGGYEQCCTEGVVAQARPCAAYDAPCTLHDAAATAALALDQRALKGDKQKKRKKRGKKADKKKGGKGGHKGPTERPDPYCSYGILAYGNTRCCDAGCTKCGAADCAKDKLGAAACCGNDIRKSHRVCNTKEAPCLVTRFKQKVKPLTVAPGSIRRETTIGVLPGPPPKSLSLEEREKKYGVTFDAIVIYKSIYVSGSSAFLVTPALNMLTAATAVDGSAPAQKRTTVEGAGSSQARCAPFLLPVPSKRGRALVVAAGAVDDSLPRKHERGELSFDDLRPYIKDGKSVQLIIEFNDNNTLDRALQGEYNDRLVKFAQAASKSKGDVSVRMLHEFNGDWYPWGVFRKGNDLATFKKAYKYLVDKLRGEYDGFTFQFSYALQNGAGFQTPIADFYTGLEKHVDEICVSVYNLCGVTYNKNRPIRESLNVWYQQVTSFAPDVNLCIAEMSSTSYCDGKPEWITDTWSDLGEVFTHFTTINWFLENKTITHGEKQRNWDLNSQADIDAFVAGMDEFRKLTAPKSKSKSKA</sequence>
<organism evidence="6 7">
    <name type="scientific">Tribonema minus</name>
    <dbReference type="NCBI Taxonomy" id="303371"/>
    <lineage>
        <taxon>Eukaryota</taxon>
        <taxon>Sar</taxon>
        <taxon>Stramenopiles</taxon>
        <taxon>Ochrophyta</taxon>
        <taxon>PX clade</taxon>
        <taxon>Xanthophyceae</taxon>
        <taxon>Tribonematales</taxon>
        <taxon>Tribonemataceae</taxon>
        <taxon>Tribonema</taxon>
    </lineage>
</organism>
<dbReference type="PROSITE" id="PS51764">
    <property type="entry name" value="GH26"/>
    <property type="match status" value="1"/>
</dbReference>
<gene>
    <name evidence="6" type="ORF">JKP88DRAFT_261183</name>
</gene>
<accession>A0A835YWI9</accession>
<feature type="domain" description="GH26" evidence="5">
    <location>
        <begin position="254"/>
        <end position="574"/>
    </location>
</feature>
<comment type="caution">
    <text evidence="6">The sequence shown here is derived from an EMBL/GenBank/DDBJ whole genome shotgun (WGS) entry which is preliminary data.</text>
</comment>
<evidence type="ECO:0000256" key="3">
    <source>
        <dbReference type="SAM" id="MobiDB-lite"/>
    </source>
</evidence>
<dbReference type="AlphaFoldDB" id="A0A835YWI9"/>
<dbReference type="InterPro" id="IPR017853">
    <property type="entry name" value="GH"/>
</dbReference>
<proteinExistence type="predicted"/>
<evidence type="ECO:0000256" key="4">
    <source>
        <dbReference type="SAM" id="SignalP"/>
    </source>
</evidence>
<dbReference type="EMBL" id="JAFCMP010000334">
    <property type="protein sequence ID" value="KAG5181372.1"/>
    <property type="molecule type" value="Genomic_DNA"/>
</dbReference>
<keyword evidence="1 6" id="KW-0378">Hydrolase</keyword>
<feature type="region of interest" description="Disordered" evidence="3">
    <location>
        <begin position="100"/>
        <end position="129"/>
    </location>
</feature>
<feature type="signal peptide" evidence="4">
    <location>
        <begin position="1"/>
        <end position="21"/>
    </location>
</feature>
<keyword evidence="7" id="KW-1185">Reference proteome</keyword>
<evidence type="ECO:0000256" key="1">
    <source>
        <dbReference type="ARBA" id="ARBA00022801"/>
    </source>
</evidence>
<dbReference type="GO" id="GO:0004553">
    <property type="term" value="F:hydrolase activity, hydrolyzing O-glycosyl compounds"/>
    <property type="evidence" value="ECO:0007669"/>
    <property type="project" value="InterPro"/>
</dbReference>
<feature type="chain" id="PRO_5032409244" evidence="4">
    <location>
        <begin position="22"/>
        <end position="582"/>
    </location>
</feature>
<dbReference type="InterPro" id="IPR022790">
    <property type="entry name" value="GH26_dom"/>
</dbReference>
<feature type="compositionally biased region" description="Basic residues" evidence="3">
    <location>
        <begin position="105"/>
        <end position="126"/>
    </location>
</feature>
<dbReference type="SUPFAM" id="SSF51445">
    <property type="entry name" value="(Trans)glycosidases"/>
    <property type="match status" value="1"/>
</dbReference>